<reference evidence="3" key="1">
    <citation type="submission" date="2020-08" db="EMBL/GenBank/DDBJ databases">
        <title>Genome public.</title>
        <authorList>
            <person name="Liu C."/>
            <person name="Sun Q."/>
        </authorList>
    </citation>
    <scope>NUCLEOTIDE SEQUENCE</scope>
    <source>
        <strain evidence="3">NSJ-28</strain>
    </source>
</reference>
<proteinExistence type="predicted"/>
<dbReference type="GO" id="GO:0003700">
    <property type="term" value="F:DNA-binding transcription factor activity"/>
    <property type="evidence" value="ECO:0007669"/>
    <property type="project" value="TreeGrafter"/>
</dbReference>
<dbReference type="Proteomes" id="UP000606499">
    <property type="component" value="Unassembled WGS sequence"/>
</dbReference>
<dbReference type="SUPFAM" id="SSF47413">
    <property type="entry name" value="lambda repressor-like DNA-binding domains"/>
    <property type="match status" value="1"/>
</dbReference>
<comment type="caution">
    <text evidence="3">The sequence shown here is derived from an EMBL/GenBank/DDBJ whole genome shotgun (WGS) entry which is preliminary data.</text>
</comment>
<keyword evidence="4" id="KW-1185">Reference proteome</keyword>
<evidence type="ECO:0000256" key="1">
    <source>
        <dbReference type="ARBA" id="ARBA00023125"/>
    </source>
</evidence>
<dbReference type="InterPro" id="IPR001387">
    <property type="entry name" value="Cro/C1-type_HTH"/>
</dbReference>
<dbReference type="GO" id="GO:0003677">
    <property type="term" value="F:DNA binding"/>
    <property type="evidence" value="ECO:0007669"/>
    <property type="project" value="UniProtKB-KW"/>
</dbReference>
<dbReference type="InterPro" id="IPR010982">
    <property type="entry name" value="Lambda_DNA-bd_dom_sf"/>
</dbReference>
<evidence type="ECO:0000259" key="2">
    <source>
        <dbReference type="PROSITE" id="PS50943"/>
    </source>
</evidence>
<accession>A0A923LWJ6</accession>
<gene>
    <name evidence="3" type="ORF">H8S45_08050</name>
</gene>
<dbReference type="SMART" id="SM00530">
    <property type="entry name" value="HTH_XRE"/>
    <property type="match status" value="1"/>
</dbReference>
<protein>
    <submittedName>
        <fullName evidence="3">Helix-turn-helix transcriptional regulator</fullName>
    </submittedName>
</protein>
<dbReference type="EMBL" id="JACOPL010000006">
    <property type="protein sequence ID" value="MBC5725410.1"/>
    <property type="molecule type" value="Genomic_DNA"/>
</dbReference>
<dbReference type="GO" id="GO:0005829">
    <property type="term" value="C:cytosol"/>
    <property type="evidence" value="ECO:0007669"/>
    <property type="project" value="TreeGrafter"/>
</dbReference>
<keyword evidence="1" id="KW-0238">DNA-binding</keyword>
<dbReference type="InterPro" id="IPR050807">
    <property type="entry name" value="TransReg_Diox_bact_type"/>
</dbReference>
<evidence type="ECO:0000313" key="4">
    <source>
        <dbReference type="Proteomes" id="UP000606499"/>
    </source>
</evidence>
<dbReference type="PANTHER" id="PTHR46797">
    <property type="entry name" value="HTH-TYPE TRANSCRIPTIONAL REGULATOR"/>
    <property type="match status" value="1"/>
</dbReference>
<dbReference type="RefSeq" id="WP_054326381.1">
    <property type="nucleotide sequence ID" value="NZ_JACOPL010000006.1"/>
</dbReference>
<evidence type="ECO:0000313" key="3">
    <source>
        <dbReference type="EMBL" id="MBC5725410.1"/>
    </source>
</evidence>
<name>A0A923LWJ6_9FIRM</name>
<organism evidence="3 4">
    <name type="scientific">Agathobaculum faecis</name>
    <dbReference type="NCBI Taxonomy" id="2763013"/>
    <lineage>
        <taxon>Bacteria</taxon>
        <taxon>Bacillati</taxon>
        <taxon>Bacillota</taxon>
        <taxon>Clostridia</taxon>
        <taxon>Eubacteriales</taxon>
        <taxon>Butyricicoccaceae</taxon>
        <taxon>Agathobaculum</taxon>
    </lineage>
</organism>
<sequence length="75" mass="8584">MDFRHSDKYRKLGLNVAYYRKDRHFTQEGLAEVIDVDRSTIAKIEGATAGASMDTLFDIADALELPAYKLLEFRD</sequence>
<dbReference type="PROSITE" id="PS50943">
    <property type="entry name" value="HTH_CROC1"/>
    <property type="match status" value="1"/>
</dbReference>
<dbReference type="PANTHER" id="PTHR46797:SF1">
    <property type="entry name" value="METHYLPHOSPHONATE SYNTHASE"/>
    <property type="match status" value="1"/>
</dbReference>
<feature type="domain" description="HTH cro/C1-type" evidence="2">
    <location>
        <begin position="16"/>
        <end position="70"/>
    </location>
</feature>
<dbReference type="Gene3D" id="1.10.260.40">
    <property type="entry name" value="lambda repressor-like DNA-binding domains"/>
    <property type="match status" value="1"/>
</dbReference>
<dbReference type="AlphaFoldDB" id="A0A923LWJ6"/>
<dbReference type="Pfam" id="PF01381">
    <property type="entry name" value="HTH_3"/>
    <property type="match status" value="1"/>
</dbReference>
<dbReference type="CDD" id="cd00093">
    <property type="entry name" value="HTH_XRE"/>
    <property type="match status" value="1"/>
</dbReference>